<dbReference type="PANTHER" id="PTHR42852:SF6">
    <property type="entry name" value="THIOL:DISULFIDE INTERCHANGE PROTEIN DSBE"/>
    <property type="match status" value="1"/>
</dbReference>
<feature type="transmembrane region" description="Helical" evidence="5">
    <location>
        <begin position="7"/>
        <end position="27"/>
    </location>
</feature>
<dbReference type="Pfam" id="PF00578">
    <property type="entry name" value="AhpC-TSA"/>
    <property type="match status" value="1"/>
</dbReference>
<dbReference type="PANTHER" id="PTHR42852">
    <property type="entry name" value="THIOL:DISULFIDE INTERCHANGE PROTEIN DSBE"/>
    <property type="match status" value="1"/>
</dbReference>
<dbReference type="EMBL" id="LBZM01000008">
    <property type="protein sequence ID" value="KKR72284.1"/>
    <property type="molecule type" value="Genomic_DNA"/>
</dbReference>
<evidence type="ECO:0000259" key="6">
    <source>
        <dbReference type="PROSITE" id="PS51352"/>
    </source>
</evidence>
<name>A0A0G0T5L4_9BACT</name>
<dbReference type="AlphaFoldDB" id="A0A0G0T5L4"/>
<evidence type="ECO:0000313" key="8">
    <source>
        <dbReference type="Proteomes" id="UP000034664"/>
    </source>
</evidence>
<dbReference type="InterPro" id="IPR013766">
    <property type="entry name" value="Thioredoxin_domain"/>
</dbReference>
<evidence type="ECO:0000256" key="2">
    <source>
        <dbReference type="ARBA" id="ARBA00022748"/>
    </source>
</evidence>
<evidence type="ECO:0000256" key="1">
    <source>
        <dbReference type="ARBA" id="ARBA00004196"/>
    </source>
</evidence>
<dbReference type="InterPro" id="IPR050553">
    <property type="entry name" value="Thioredoxin_ResA/DsbE_sf"/>
</dbReference>
<gene>
    <name evidence="7" type="ORF">UU14_C0008G0011</name>
</gene>
<dbReference type="SUPFAM" id="SSF52833">
    <property type="entry name" value="Thioredoxin-like"/>
    <property type="match status" value="1"/>
</dbReference>
<dbReference type="GO" id="GO:0016209">
    <property type="term" value="F:antioxidant activity"/>
    <property type="evidence" value="ECO:0007669"/>
    <property type="project" value="InterPro"/>
</dbReference>
<dbReference type="Gene3D" id="3.40.30.10">
    <property type="entry name" value="Glutaredoxin"/>
    <property type="match status" value="1"/>
</dbReference>
<protein>
    <submittedName>
        <fullName evidence="7">Alkyl hydroperoxide reductase/ Thiol specific antioxidant/ Mal allergen</fullName>
    </submittedName>
</protein>
<dbReference type="CDD" id="cd02971">
    <property type="entry name" value="PRX_family"/>
    <property type="match status" value="1"/>
</dbReference>
<keyword evidence="5" id="KW-0812">Transmembrane</keyword>
<evidence type="ECO:0000256" key="4">
    <source>
        <dbReference type="ARBA" id="ARBA00023284"/>
    </source>
</evidence>
<dbReference type="PROSITE" id="PS51352">
    <property type="entry name" value="THIOREDOXIN_2"/>
    <property type="match status" value="1"/>
</dbReference>
<reference evidence="7 8" key="1">
    <citation type="journal article" date="2015" name="Nature">
        <title>rRNA introns, odd ribosomes, and small enigmatic genomes across a large radiation of phyla.</title>
        <authorList>
            <person name="Brown C.T."/>
            <person name="Hug L.A."/>
            <person name="Thomas B.C."/>
            <person name="Sharon I."/>
            <person name="Castelle C.J."/>
            <person name="Singh A."/>
            <person name="Wilkins M.J."/>
            <person name="Williams K.H."/>
            <person name="Banfield J.F."/>
        </authorList>
    </citation>
    <scope>NUCLEOTIDE SEQUENCE [LARGE SCALE GENOMIC DNA]</scope>
</reference>
<sequence length="216" mass="24086">MNNSQKHYVIIATEIIIAVIVLGFVFIKSTSKPATKTQAQTQSSETSMADHHKPKAADSAVFDGLLGKAAPDFTLPSYDGKQISLKDFRGQNVILFFNEGLMCYPACWNQIVAFGKDNAFKDKNTVVINITVDSKDDWKKAIDKMPELAENTVLLDTERSVSNLYGVLILNSSMHRGQFPGHTYIIIDKEGIVRFTQDDAQMAIRNKELLAQIEEL</sequence>
<evidence type="ECO:0000313" key="7">
    <source>
        <dbReference type="EMBL" id="KKR72284.1"/>
    </source>
</evidence>
<proteinExistence type="predicted"/>
<dbReference type="Proteomes" id="UP000034664">
    <property type="component" value="Unassembled WGS sequence"/>
</dbReference>
<evidence type="ECO:0000256" key="3">
    <source>
        <dbReference type="ARBA" id="ARBA00023157"/>
    </source>
</evidence>
<dbReference type="GO" id="GO:0030313">
    <property type="term" value="C:cell envelope"/>
    <property type="evidence" value="ECO:0007669"/>
    <property type="project" value="UniProtKB-SubCell"/>
</dbReference>
<keyword evidence="4" id="KW-0676">Redox-active center</keyword>
<comment type="caution">
    <text evidence="7">The sequence shown here is derived from an EMBL/GenBank/DDBJ whole genome shotgun (WGS) entry which is preliminary data.</text>
</comment>
<dbReference type="GO" id="GO:0017004">
    <property type="term" value="P:cytochrome complex assembly"/>
    <property type="evidence" value="ECO:0007669"/>
    <property type="project" value="UniProtKB-KW"/>
</dbReference>
<dbReference type="GO" id="GO:0016491">
    <property type="term" value="F:oxidoreductase activity"/>
    <property type="evidence" value="ECO:0007669"/>
    <property type="project" value="InterPro"/>
</dbReference>
<keyword evidence="2" id="KW-0201">Cytochrome c-type biogenesis</keyword>
<evidence type="ECO:0000256" key="5">
    <source>
        <dbReference type="SAM" id="Phobius"/>
    </source>
</evidence>
<keyword evidence="5" id="KW-1133">Transmembrane helix</keyword>
<comment type="subcellular location">
    <subcellularLocation>
        <location evidence="1">Cell envelope</location>
    </subcellularLocation>
</comment>
<dbReference type="InterPro" id="IPR036249">
    <property type="entry name" value="Thioredoxin-like_sf"/>
</dbReference>
<organism evidence="7 8">
    <name type="scientific">Candidatus Roizmanbacteria bacterium GW2011_GWB1_40_7</name>
    <dbReference type="NCBI Taxonomy" id="1618482"/>
    <lineage>
        <taxon>Bacteria</taxon>
        <taxon>Candidatus Roizmaniibacteriota</taxon>
    </lineage>
</organism>
<feature type="domain" description="Thioredoxin" evidence="6">
    <location>
        <begin position="64"/>
        <end position="216"/>
    </location>
</feature>
<accession>A0A0G0T5L4</accession>
<keyword evidence="5" id="KW-0472">Membrane</keyword>
<keyword evidence="3" id="KW-1015">Disulfide bond</keyword>
<dbReference type="InterPro" id="IPR000866">
    <property type="entry name" value="AhpC/TSA"/>
</dbReference>